<dbReference type="InterPro" id="IPR036514">
    <property type="entry name" value="SGNH_hydro_sf"/>
</dbReference>
<dbReference type="Gene3D" id="3.40.50.1110">
    <property type="entry name" value="SGNH hydrolase"/>
    <property type="match status" value="1"/>
</dbReference>
<dbReference type="CDD" id="cd00229">
    <property type="entry name" value="SGNH_hydrolase"/>
    <property type="match status" value="1"/>
</dbReference>
<dbReference type="SUPFAM" id="SSF52266">
    <property type="entry name" value="SGNH hydrolase"/>
    <property type="match status" value="1"/>
</dbReference>
<dbReference type="Pfam" id="PF00657">
    <property type="entry name" value="Lipase_GDSL"/>
    <property type="match status" value="1"/>
</dbReference>
<dbReference type="InterPro" id="IPR001087">
    <property type="entry name" value="GDSL"/>
</dbReference>
<dbReference type="KEGG" id="mbv:MBOVPG45_0710"/>
<dbReference type="EMBL" id="CP002188">
    <property type="protein sequence ID" value="ADR24994.1"/>
    <property type="molecule type" value="Genomic_DNA"/>
</dbReference>
<protein>
    <submittedName>
        <fullName evidence="1">Putative membrane protein</fullName>
    </submittedName>
</protein>
<proteinExistence type="predicted"/>
<organism evidence="1 2">
    <name type="scientific">Mycoplasmopsis bovis (strain ATCC 25523 / DSM 22781 / NCTC 10131 / PG45)</name>
    <name type="common">Mycoplasma bovis</name>
    <dbReference type="NCBI Taxonomy" id="289397"/>
    <lineage>
        <taxon>Bacteria</taxon>
        <taxon>Bacillati</taxon>
        <taxon>Mycoplasmatota</taxon>
        <taxon>Mycoplasmoidales</taxon>
        <taxon>Metamycoplasmataceae</taxon>
        <taxon>Mycoplasmopsis</taxon>
    </lineage>
</organism>
<sequence length="2670" mass="303074">MKLKLKPIIITSVVTFSATVALAVGLSYIPFGDKKIEASGSKRFQDVVHSAPGLPVTTENNDSIKDVKSDNKTPLDLRASSPNIIKESEKVKYVALGDSISAGFDSQLDQDYPGNYDKEKNEVTGISFPTYLASFIKNSNADNSKLESYTNYASSGTTLEDWKFLLTVDDSKLKQLAENDKNKLAYYKSKFGKDIIKKAKEVREELQKANLVTITLAANDFMELVAKKLKNPEFIKQIQNIKANPTNAIAGVSSAFQDTFKEMKKRIDDFSAELKKHVKTENVNFIGYPLPLPHLFVLLDGYLFKNNGSSLIVSQMAVDALNKNIQSQVTKNKFNFINPYDFSFWTDNSNINKLSPTLFDIHPGSFGYKKMAQDVFIKLIVPERNSDKLNENGIKWDNKYIFTDKDSFTTQLEFANKYETVKKVLTDDINGNLFKEDEIFKKFSDKRKNKWEWYKKRVLNSSLVKNILNGAIDSLIQFPTIKEADLSSRLSNFFTKNNNENLNKLKKWLEESEFVPKFLLKSELEFQETYWNKDKKSSSERAKLFDLINIFKNNLLNEANLISLIASFFSSDLIQKEKEELKEIIAEFAQNLIIKNVDEKMLSDAINKAIGNNSSKAFKTENLAKLIKSVLSSKSIKKTIGELFINLANNSKIYGQAKSVAELLQKVLKDSHIQKIISDLASSLFDELSKEGALNKEFTNFVFEIVKSNNELFKDIDESSLKELLSKNIKGIGALDKEFKISETFINSLSVQLQDGKISDFNFANVLAQTLSKLSKNFEGENLDIALIKIFKIIANLDLKANKATLEKILTNSLNYFNKNSDLSKLIAQKIYQTSENKLSDVISNEKMISLFDKIFKSSEFSKAASSLITALADIDKNELEKVKTASELVRLVLTKTSILKDNSEVINLVKKVLSLDETKELVSNLIAKYVPELKDVINSESANLFITKLLSNSDFQWILEDFLVKGIFGSSNDLSNFSFEKALKSWVADSNHNSAIVEKFGSLVKSLVKDEKSLEFISNIIYSQLSKLNGMTSNVSKDDFAKLFSNISDALIDEKDFETVSKDIFKKMLDGISKDGFKLNLSEFFTNIFKANGQKLDFSNPNNFLFKIFKTVSKSDGIQETKNTTQKLLINAFKFAKQSQELKDKISNLIFKNTHKTGNLVKLEDVQSFVSAIFNSNEFEVLFSDLVQSLISIDKIEWDKINSFNDLVQYVFVKFVNVKNTSLGQRANELVKSLLNNESIKKLISKISLSMLKGYPEITKGINDSELESLFNSAIGKYNELDRVFKFENIYESLLRYLGSHIGNVDLDELSELLKSKFNRIFENKSIENTILDLVKAITKDNFVHNHKEVLAKLISNIFDFAESKKFISDSIANEIIKASGKSEIEKLISKDELSSLVNKLLKDQSFKDLLDSAIKNLADSDTVSIQNISTIKELIDLLANKIINSSDFNFVKQITKTLVNSNEFTKLIRNASKEFFEFSDDDIKTLFNLIIDSQEMNDFAKDFLTKGIFSKDIKLNDLASLDLIIKNWLKDNKNNSELASKLEKFFISVVQKDEVASIFAKASYNSAKKYGEVFENITLDEFTKFIKDLFGVLPEVSKKLKVREYFVEELFNELSKNGTKANLGQVFNNYVKKLSTSFSDKDWDKNLLELIKVVNSKALIKNNKEMLRKLIDNTISKVFTNDNFSRDLGNKIFKSSEKIKTFATENDFINLIQKSFKNDNFKKLFKSLTDELLSMNNSDLKMASSVKSLLDKAVKSLVDKKATTELINFAKDFINFDETGNILKNLLNSLGGKKGNVDISLDNVKELVNYLANDKDLQELSLSLLTNGFFSDKMSFIDFNDYDKLIKTWLSNSDVRSKAVKNVKNILNRAFAKNSIRYTYATMIYKLMKNEQTLVKDINEKDLIALISDSLQNYDKVNKVLELDEWFFSGVFDELAKNGSKIDSQAIEKLAQENLKDKFSSQNWEKTAIDLIKSLATTQIVLNHEGTIGQFVANIFNYAFDAKDAGSMIYDQLIKSFGTDKLTQFISKDEFSTLFKSIFVKNHKVIASIMRNVTLTMKQDFYKYHNAKSIADVLKIYLDSQDKIYLISKDFSVLLESFLKEETVKNLIQKLLSTQLSHYKIDANSEQNKAFFKDLLDELPSLIHDLHIIPNVLNGMSNGLNKHKSLTDLFADILQLTAKSINFEDFIFVQRILNSSTLEKHSQVLGENIKKIAEGATTDDTLVNKFIDDFGLSKLLTSKGISDHDAKDFFKLMLKSGNTKGALDLFIGELFKNVSKLKDVNSWPKLISTLFNSVNEKKAKEHIKKWIVDVVNARDSKLFNVMAKITIDSLNKEGYTIPVDEESEKLSKFLESISKAIVGQNSNETGVNGPILEIFNDVIDSIFKTLKELKDSDDVLTKIAEAVKNGALKFISDGDTISIAKVFDNIPKFEKLLEKVDPKSYADFINVMFKYAPSDENKGLFNAIFNSDKSKGNTSLGARGFWGVIRGKVQQLISAFVSPLMKNYIDELLKSEKVYKTAQEVKENVEGYQAVWRVYASLAAMLYSNTPSGLFWNATNLTSEAFLREGFRRAFQEAIKNKDLTKYKDNYAAIGLINAKDVNDKFWAGVSGLRHSSISYWLRDHYYARDYVLIYIYYKDSKDTKYNGQKTKKQVLIEDLKKGFMPVDPQPK</sequence>
<accession>A0A454API1</accession>
<evidence type="ECO:0000313" key="2">
    <source>
        <dbReference type="Proteomes" id="UP000008713"/>
    </source>
</evidence>
<dbReference type="GO" id="GO:0016788">
    <property type="term" value="F:hydrolase activity, acting on ester bonds"/>
    <property type="evidence" value="ECO:0007669"/>
    <property type="project" value="InterPro"/>
</dbReference>
<evidence type="ECO:0000313" key="1">
    <source>
        <dbReference type="EMBL" id="ADR24994.1"/>
    </source>
</evidence>
<name>A0A454API1_MYCBG</name>
<dbReference type="GeneID" id="31508050"/>
<reference evidence="1 2" key="1">
    <citation type="journal article" date="2011" name="Infect. Immun.">
        <title>Complete genome sequence of Mycoplasma bovis type strain PG45 (ATCC 25523).</title>
        <authorList>
            <person name="Wise K.S."/>
            <person name="Calcutt M.J."/>
            <person name="Foecking M.F."/>
            <person name="Roske K."/>
            <person name="Madupu R."/>
            <person name="Methe B.A."/>
        </authorList>
    </citation>
    <scope>NUCLEOTIDE SEQUENCE [LARGE SCALE GENOMIC DNA]</scope>
    <source>
        <strain evidence="2">ATCC 25523 / DSM 22781 / NCTC 10131 / PG45</strain>
    </source>
</reference>
<dbReference type="Proteomes" id="UP000008713">
    <property type="component" value="Chromosome"/>
</dbReference>
<gene>
    <name evidence="1" type="ordered locus">MBOVPG45_0710</name>
</gene>
<dbReference type="OrthoDB" id="399880at2"/>
<dbReference type="RefSeq" id="WP_013456221.1">
    <property type="nucleotide sequence ID" value="NC_014760.1"/>
</dbReference>